<keyword evidence="2" id="KW-1185">Reference proteome</keyword>
<dbReference type="AlphaFoldDB" id="A0A9J6BZ92"/>
<gene>
    <name evidence="1" type="ORF">PVAND_005003</name>
</gene>
<reference evidence="1" key="1">
    <citation type="submission" date="2021-03" db="EMBL/GenBank/DDBJ databases">
        <title>Chromosome level genome of the anhydrobiotic midge Polypedilum vanderplanki.</title>
        <authorList>
            <person name="Yoshida Y."/>
            <person name="Kikawada T."/>
            <person name="Gusev O."/>
        </authorList>
    </citation>
    <scope>NUCLEOTIDE SEQUENCE</scope>
    <source>
        <strain evidence="1">NIAS01</strain>
        <tissue evidence="1">Whole body or cell culture</tissue>
    </source>
</reference>
<organism evidence="1 2">
    <name type="scientific">Polypedilum vanderplanki</name>
    <name type="common">Sleeping chironomid midge</name>
    <dbReference type="NCBI Taxonomy" id="319348"/>
    <lineage>
        <taxon>Eukaryota</taxon>
        <taxon>Metazoa</taxon>
        <taxon>Ecdysozoa</taxon>
        <taxon>Arthropoda</taxon>
        <taxon>Hexapoda</taxon>
        <taxon>Insecta</taxon>
        <taxon>Pterygota</taxon>
        <taxon>Neoptera</taxon>
        <taxon>Endopterygota</taxon>
        <taxon>Diptera</taxon>
        <taxon>Nematocera</taxon>
        <taxon>Chironomoidea</taxon>
        <taxon>Chironomidae</taxon>
        <taxon>Chironominae</taxon>
        <taxon>Polypedilum</taxon>
        <taxon>Polypedilum</taxon>
    </lineage>
</organism>
<evidence type="ECO:0000313" key="1">
    <source>
        <dbReference type="EMBL" id="KAG5675066.1"/>
    </source>
</evidence>
<dbReference type="Proteomes" id="UP001107558">
    <property type="component" value="Chromosome 2"/>
</dbReference>
<accession>A0A9J6BZ92</accession>
<name>A0A9J6BZ92_POLVA</name>
<dbReference type="EMBL" id="JADBJN010000002">
    <property type="protein sequence ID" value="KAG5675066.1"/>
    <property type="molecule type" value="Genomic_DNA"/>
</dbReference>
<proteinExistence type="predicted"/>
<sequence>MEQQQQTKKLSVSESNFWLSLGQYLPEKRGSRMGSEEESEKINNWLAALLKTADIKGDKDKSKTKEGEKEEATKKRQSIFEEVTIIEEKIENESKIEEITFKEIPKRQVQRSFTNLIRRKSTCRKKKKNRAKYFGPLFEITFNLPRVSQQLERLMGSSVVRLTDRKIMLDLQKRIQEDYHDTLMKRISNRQSEEVKREFE</sequence>
<dbReference type="OrthoDB" id="6150133at2759"/>
<protein>
    <submittedName>
        <fullName evidence="1">Uncharacterized protein</fullName>
    </submittedName>
</protein>
<comment type="caution">
    <text evidence="1">The sequence shown here is derived from an EMBL/GenBank/DDBJ whole genome shotgun (WGS) entry which is preliminary data.</text>
</comment>
<evidence type="ECO:0000313" key="2">
    <source>
        <dbReference type="Proteomes" id="UP001107558"/>
    </source>
</evidence>